<evidence type="ECO:0000313" key="1">
    <source>
        <dbReference type="Proteomes" id="UP000036681"/>
    </source>
</evidence>
<protein>
    <submittedName>
        <fullName evidence="2">Lipid-transfer protein</fullName>
    </submittedName>
</protein>
<name>A0A0M3HKC7_ASCLU</name>
<proteinExistence type="predicted"/>
<organism evidence="1 2">
    <name type="scientific">Ascaris lumbricoides</name>
    <name type="common">Giant roundworm</name>
    <dbReference type="NCBI Taxonomy" id="6252"/>
    <lineage>
        <taxon>Eukaryota</taxon>
        <taxon>Metazoa</taxon>
        <taxon>Ecdysozoa</taxon>
        <taxon>Nematoda</taxon>
        <taxon>Chromadorea</taxon>
        <taxon>Rhabditida</taxon>
        <taxon>Spirurina</taxon>
        <taxon>Ascaridomorpha</taxon>
        <taxon>Ascaridoidea</taxon>
        <taxon>Ascarididae</taxon>
        <taxon>Ascaris</taxon>
    </lineage>
</organism>
<accession>A0A0M3HKC7</accession>
<keyword evidence="1" id="KW-1185">Reference proteome</keyword>
<dbReference type="AlphaFoldDB" id="A0A0M3HKC7"/>
<dbReference type="WBParaSite" id="ALUE_0000197201-mRNA-1">
    <property type="protein sequence ID" value="ALUE_0000197201-mRNA-1"/>
    <property type="gene ID" value="ALUE_0000197201"/>
</dbReference>
<sequence>LISGRTKPPFVNPSILVERDKSACHIIGDGYACCSLDLETTMTTAYKQLSKQPNFNDCNIGLIAKVLSEKCYYNN</sequence>
<evidence type="ECO:0000313" key="2">
    <source>
        <dbReference type="WBParaSite" id="ALUE_0000197201-mRNA-1"/>
    </source>
</evidence>
<dbReference type="Proteomes" id="UP000036681">
    <property type="component" value="Unplaced"/>
</dbReference>
<reference evidence="2" key="1">
    <citation type="submission" date="2017-02" db="UniProtKB">
        <authorList>
            <consortium name="WormBaseParasite"/>
        </authorList>
    </citation>
    <scope>IDENTIFICATION</scope>
</reference>